<dbReference type="AlphaFoldDB" id="A0A6L8UUU2"/>
<evidence type="ECO:0000313" key="2">
    <source>
        <dbReference type="EMBL" id="MZQ81644.1"/>
    </source>
</evidence>
<keyword evidence="1" id="KW-0812">Transmembrane</keyword>
<protein>
    <submittedName>
        <fullName evidence="2">Uncharacterized protein</fullName>
    </submittedName>
</protein>
<feature type="transmembrane region" description="Helical" evidence="1">
    <location>
        <begin position="43"/>
        <end position="59"/>
    </location>
</feature>
<feature type="transmembrane region" description="Helical" evidence="1">
    <location>
        <begin position="7"/>
        <end position="28"/>
    </location>
</feature>
<evidence type="ECO:0000313" key="3">
    <source>
        <dbReference type="Proteomes" id="UP000481087"/>
    </source>
</evidence>
<dbReference type="RefSeq" id="WP_161405891.1">
    <property type="nucleotide sequence ID" value="NZ_WTUZ01000010.1"/>
</dbReference>
<comment type="caution">
    <text evidence="2">The sequence shown here is derived from an EMBL/GenBank/DDBJ whole genome shotgun (WGS) entry which is preliminary data.</text>
</comment>
<sequence length="99" mass="11843">MTKPILFLLELVRIVIFLAIGYGILGWVEQLIYSPFRIKIDNYFLYYLLGNLLILFILYRNVFQFRGWFKSEKNKKLPRTLTTFLSIAAICLLFFPIVW</sequence>
<gene>
    <name evidence="2" type="ORF">GQF01_05795</name>
</gene>
<name>A0A6L8UUU2_9BACL</name>
<dbReference type="Proteomes" id="UP000481087">
    <property type="component" value="Unassembled WGS sequence"/>
</dbReference>
<reference evidence="2 3" key="1">
    <citation type="submission" date="2019-12" db="EMBL/GenBank/DDBJ databases">
        <title>Paenibacillus sp. nov. sp. isolated from soil.</title>
        <authorList>
            <person name="Kim J."/>
            <person name="Jeong S.E."/>
            <person name="Jung H.S."/>
            <person name="Jeon C.O."/>
        </authorList>
    </citation>
    <scope>NUCLEOTIDE SEQUENCE [LARGE SCALE GENOMIC DNA]</scope>
    <source>
        <strain evidence="2 3">5J-6</strain>
    </source>
</reference>
<accession>A0A6L8UUU2</accession>
<proteinExistence type="predicted"/>
<dbReference type="EMBL" id="WTUZ01000010">
    <property type="protein sequence ID" value="MZQ81644.1"/>
    <property type="molecule type" value="Genomic_DNA"/>
</dbReference>
<keyword evidence="1" id="KW-0472">Membrane</keyword>
<keyword evidence="1" id="KW-1133">Transmembrane helix</keyword>
<evidence type="ECO:0000256" key="1">
    <source>
        <dbReference type="SAM" id="Phobius"/>
    </source>
</evidence>
<organism evidence="2 3">
    <name type="scientific">Paenibacillus silvestris</name>
    <dbReference type="NCBI Taxonomy" id="2606219"/>
    <lineage>
        <taxon>Bacteria</taxon>
        <taxon>Bacillati</taxon>
        <taxon>Bacillota</taxon>
        <taxon>Bacilli</taxon>
        <taxon>Bacillales</taxon>
        <taxon>Paenibacillaceae</taxon>
        <taxon>Paenibacillus</taxon>
    </lineage>
</organism>
<keyword evidence="3" id="KW-1185">Reference proteome</keyword>
<feature type="transmembrane region" description="Helical" evidence="1">
    <location>
        <begin position="80"/>
        <end position="98"/>
    </location>
</feature>